<evidence type="ECO:0000256" key="4">
    <source>
        <dbReference type="ARBA" id="ARBA00022771"/>
    </source>
</evidence>
<organism evidence="11 12">
    <name type="scientific">Polyporus arcularius HHB13444</name>
    <dbReference type="NCBI Taxonomy" id="1314778"/>
    <lineage>
        <taxon>Eukaryota</taxon>
        <taxon>Fungi</taxon>
        <taxon>Dikarya</taxon>
        <taxon>Basidiomycota</taxon>
        <taxon>Agaricomycotina</taxon>
        <taxon>Agaricomycetes</taxon>
        <taxon>Polyporales</taxon>
        <taxon>Polyporaceae</taxon>
        <taxon>Polyporus</taxon>
    </lineage>
</organism>
<evidence type="ECO:0000256" key="8">
    <source>
        <dbReference type="SAM" id="MobiDB-lite"/>
    </source>
</evidence>
<name>A0A5C3PV08_9APHY</name>
<evidence type="ECO:0000256" key="7">
    <source>
        <dbReference type="PROSITE-ProRule" id="PRU00042"/>
    </source>
</evidence>
<feature type="compositionally biased region" description="Pro residues" evidence="8">
    <location>
        <begin position="426"/>
        <end position="438"/>
    </location>
</feature>
<keyword evidence="12" id="KW-1185">Reference proteome</keyword>
<dbReference type="STRING" id="1314778.A0A5C3PV08"/>
<evidence type="ECO:0008006" key="13">
    <source>
        <dbReference type="Google" id="ProtNLM"/>
    </source>
</evidence>
<dbReference type="InParanoid" id="A0A5C3PV08"/>
<dbReference type="EMBL" id="ML211002">
    <property type="protein sequence ID" value="TFK92270.1"/>
    <property type="molecule type" value="Genomic_DNA"/>
</dbReference>
<keyword evidence="2" id="KW-0479">Metal-binding</keyword>
<evidence type="ECO:0000259" key="10">
    <source>
        <dbReference type="PROSITE" id="PS50157"/>
    </source>
</evidence>
<dbReference type="Gene3D" id="3.30.40.10">
    <property type="entry name" value="Zinc/RING finger domain, C3HC4 (zinc finger)"/>
    <property type="match status" value="1"/>
</dbReference>
<dbReference type="InterPro" id="IPR013087">
    <property type="entry name" value="Znf_C2H2_type"/>
</dbReference>
<keyword evidence="6" id="KW-0539">Nucleus</keyword>
<evidence type="ECO:0000256" key="3">
    <source>
        <dbReference type="ARBA" id="ARBA00022737"/>
    </source>
</evidence>
<proteinExistence type="predicted"/>
<dbReference type="PANTHER" id="PTHR24376:SF216">
    <property type="entry name" value="ZINC FINGER PROTEIN 420-LIKE"/>
    <property type="match status" value="1"/>
</dbReference>
<dbReference type="GO" id="GO:0008270">
    <property type="term" value="F:zinc ion binding"/>
    <property type="evidence" value="ECO:0007669"/>
    <property type="project" value="UniProtKB-KW"/>
</dbReference>
<evidence type="ECO:0000256" key="2">
    <source>
        <dbReference type="ARBA" id="ARBA00022723"/>
    </source>
</evidence>
<evidence type="ECO:0000256" key="5">
    <source>
        <dbReference type="ARBA" id="ARBA00022833"/>
    </source>
</evidence>
<dbReference type="GO" id="GO:0000978">
    <property type="term" value="F:RNA polymerase II cis-regulatory region sequence-specific DNA binding"/>
    <property type="evidence" value="ECO:0007669"/>
    <property type="project" value="TreeGrafter"/>
</dbReference>
<dbReference type="SMART" id="SM00355">
    <property type="entry name" value="ZnF_C2H2"/>
    <property type="match status" value="6"/>
</dbReference>
<evidence type="ECO:0000256" key="6">
    <source>
        <dbReference type="ARBA" id="ARBA00023242"/>
    </source>
</evidence>
<feature type="compositionally biased region" description="Polar residues" evidence="8">
    <location>
        <begin position="59"/>
        <end position="69"/>
    </location>
</feature>
<feature type="domain" description="C2H2-type" evidence="10">
    <location>
        <begin position="40"/>
        <end position="69"/>
    </location>
</feature>
<gene>
    <name evidence="11" type="ORF">K466DRAFT_513831</name>
</gene>
<dbReference type="PROSITE" id="PS50089">
    <property type="entry name" value="ZF_RING_2"/>
    <property type="match status" value="1"/>
</dbReference>
<evidence type="ECO:0000313" key="12">
    <source>
        <dbReference type="Proteomes" id="UP000308197"/>
    </source>
</evidence>
<dbReference type="GO" id="GO:0001228">
    <property type="term" value="F:DNA-binding transcription activator activity, RNA polymerase II-specific"/>
    <property type="evidence" value="ECO:0007669"/>
    <property type="project" value="TreeGrafter"/>
</dbReference>
<feature type="compositionally biased region" description="Basic and acidic residues" evidence="8">
    <location>
        <begin position="363"/>
        <end position="384"/>
    </location>
</feature>
<feature type="region of interest" description="Disordered" evidence="8">
    <location>
        <begin position="58"/>
        <end position="93"/>
    </location>
</feature>
<keyword evidence="4 7" id="KW-0863">Zinc-finger</keyword>
<accession>A0A5C3PV08</accession>
<sequence>MTNSKGPSFVRCYQCKLFFSNIDDCVRHAKDTGHAYKPAYFCTACSLSFAKRMSRTNHMKSTGHVQQPPKTFPSLVSTPPVSVPSTGTAAARPAKHTEQPRCTVCQLNFPTKETLQIHYNNSFSHPSCAACELGFESSASLALHKKRCTGLVLKSPVAAVAAEPNAPKGLQATVGSSTTPSTSVLNASALEEEQPYFCNVCFEVIDAAHMIAAHTSATGHDRFAPLIAEVACPDCLQKFKTVVGCENHRRDVHSRPASHTSKPLPSQATAGRTEANRDLQATVTGPPIEETRCDKCNIGFSSPEALQAHYDESPLHPTCHTCGLGFTSIGPWATHKARCPPPGSTAVTSGAVRHHGLAAPSKKGKEVARDVKPTEESSVSEHKFERVTHAEQAQIAAKATDGSGINASAGLSSVTVAPPSTIPSTPETPRPQRTPSPTPSSAVSTASVVTMTYAHSSSQTIDPYAAPRRSHAESVLPPGHSASQVEAGPCSLADDIPPRGPSPAAYPTPLSGRTRTGSPIDLHWDRAATEEAHTPRAPTNRDSDAPAVSFHCRSCLRDPCVQPVATICGHIFCHSCIVQELSTKMCCPVCQKTYFIRLHVEAD</sequence>
<keyword evidence="5" id="KW-0862">Zinc</keyword>
<dbReference type="InterPro" id="IPR013083">
    <property type="entry name" value="Znf_RING/FYVE/PHD"/>
</dbReference>
<dbReference type="PANTHER" id="PTHR24376">
    <property type="entry name" value="ZINC FINGER PROTEIN"/>
    <property type="match status" value="1"/>
</dbReference>
<feature type="region of interest" description="Disordered" evidence="8">
    <location>
        <begin position="459"/>
        <end position="517"/>
    </location>
</feature>
<dbReference type="InterPro" id="IPR017907">
    <property type="entry name" value="Znf_RING_CS"/>
</dbReference>
<dbReference type="GO" id="GO:0005634">
    <property type="term" value="C:nucleus"/>
    <property type="evidence" value="ECO:0007669"/>
    <property type="project" value="UniProtKB-SubCell"/>
</dbReference>
<dbReference type="AlphaFoldDB" id="A0A5C3PV08"/>
<dbReference type="Proteomes" id="UP000308197">
    <property type="component" value="Unassembled WGS sequence"/>
</dbReference>
<comment type="subcellular location">
    <subcellularLocation>
        <location evidence="1">Nucleus</location>
    </subcellularLocation>
</comment>
<dbReference type="PROSITE" id="PS00518">
    <property type="entry name" value="ZF_RING_1"/>
    <property type="match status" value="1"/>
</dbReference>
<evidence type="ECO:0000313" key="11">
    <source>
        <dbReference type="EMBL" id="TFK92270.1"/>
    </source>
</evidence>
<dbReference type="PROSITE" id="PS00028">
    <property type="entry name" value="ZINC_FINGER_C2H2_1"/>
    <property type="match status" value="2"/>
</dbReference>
<evidence type="ECO:0000259" key="9">
    <source>
        <dbReference type="PROSITE" id="PS50089"/>
    </source>
</evidence>
<protein>
    <recommendedName>
        <fullName evidence="13">RING-type domain-containing protein</fullName>
    </recommendedName>
</protein>
<feature type="region of interest" description="Disordered" evidence="8">
    <location>
        <begin position="345"/>
        <end position="384"/>
    </location>
</feature>
<keyword evidence="3" id="KW-0677">Repeat</keyword>
<evidence type="ECO:0000256" key="1">
    <source>
        <dbReference type="ARBA" id="ARBA00004123"/>
    </source>
</evidence>
<dbReference type="InterPro" id="IPR001841">
    <property type="entry name" value="Znf_RING"/>
</dbReference>
<feature type="region of interest" description="Disordered" evidence="8">
    <location>
        <begin position="409"/>
        <end position="445"/>
    </location>
</feature>
<reference evidence="11 12" key="1">
    <citation type="journal article" date="2019" name="Nat. Ecol. Evol.">
        <title>Megaphylogeny resolves global patterns of mushroom evolution.</title>
        <authorList>
            <person name="Varga T."/>
            <person name="Krizsan K."/>
            <person name="Foldi C."/>
            <person name="Dima B."/>
            <person name="Sanchez-Garcia M."/>
            <person name="Sanchez-Ramirez S."/>
            <person name="Szollosi G.J."/>
            <person name="Szarkandi J.G."/>
            <person name="Papp V."/>
            <person name="Albert L."/>
            <person name="Andreopoulos W."/>
            <person name="Angelini C."/>
            <person name="Antonin V."/>
            <person name="Barry K.W."/>
            <person name="Bougher N.L."/>
            <person name="Buchanan P."/>
            <person name="Buyck B."/>
            <person name="Bense V."/>
            <person name="Catcheside P."/>
            <person name="Chovatia M."/>
            <person name="Cooper J."/>
            <person name="Damon W."/>
            <person name="Desjardin D."/>
            <person name="Finy P."/>
            <person name="Geml J."/>
            <person name="Haridas S."/>
            <person name="Hughes K."/>
            <person name="Justo A."/>
            <person name="Karasinski D."/>
            <person name="Kautmanova I."/>
            <person name="Kiss B."/>
            <person name="Kocsube S."/>
            <person name="Kotiranta H."/>
            <person name="LaButti K.M."/>
            <person name="Lechner B.E."/>
            <person name="Liimatainen K."/>
            <person name="Lipzen A."/>
            <person name="Lukacs Z."/>
            <person name="Mihaltcheva S."/>
            <person name="Morgado L.N."/>
            <person name="Niskanen T."/>
            <person name="Noordeloos M.E."/>
            <person name="Ohm R.A."/>
            <person name="Ortiz-Santana B."/>
            <person name="Ovrebo C."/>
            <person name="Racz N."/>
            <person name="Riley R."/>
            <person name="Savchenko A."/>
            <person name="Shiryaev A."/>
            <person name="Soop K."/>
            <person name="Spirin V."/>
            <person name="Szebenyi C."/>
            <person name="Tomsovsky M."/>
            <person name="Tulloss R.E."/>
            <person name="Uehling J."/>
            <person name="Grigoriev I.V."/>
            <person name="Vagvolgyi C."/>
            <person name="Papp T."/>
            <person name="Martin F.M."/>
            <person name="Miettinen O."/>
            <person name="Hibbett D.S."/>
            <person name="Nagy L.G."/>
        </authorList>
    </citation>
    <scope>NUCLEOTIDE SEQUENCE [LARGE SCALE GENOMIC DNA]</scope>
    <source>
        <strain evidence="11 12">HHB13444</strain>
    </source>
</reference>
<dbReference type="PROSITE" id="PS50157">
    <property type="entry name" value="ZINC_FINGER_C2H2_2"/>
    <property type="match status" value="1"/>
</dbReference>
<feature type="region of interest" description="Disordered" evidence="8">
    <location>
        <begin position="250"/>
        <end position="280"/>
    </location>
</feature>
<feature type="compositionally biased region" description="Low complexity" evidence="8">
    <location>
        <begin position="72"/>
        <end position="88"/>
    </location>
</feature>
<dbReference type="SUPFAM" id="SSF57850">
    <property type="entry name" value="RING/U-box"/>
    <property type="match status" value="1"/>
</dbReference>
<feature type="compositionally biased region" description="Polar residues" evidence="8">
    <location>
        <begin position="257"/>
        <end position="270"/>
    </location>
</feature>
<feature type="domain" description="RING-type" evidence="9">
    <location>
        <begin position="552"/>
        <end position="591"/>
    </location>
</feature>